<gene>
    <name evidence="11" type="ORF">OS493_004420</name>
</gene>
<evidence type="ECO:0000313" key="12">
    <source>
        <dbReference type="Proteomes" id="UP001163046"/>
    </source>
</evidence>
<feature type="transmembrane region" description="Helical" evidence="9">
    <location>
        <begin position="103"/>
        <end position="122"/>
    </location>
</feature>
<dbReference type="PRINTS" id="PR00237">
    <property type="entry name" value="GPCRRHODOPSN"/>
</dbReference>
<evidence type="ECO:0000256" key="5">
    <source>
        <dbReference type="ARBA" id="ARBA00023040"/>
    </source>
</evidence>
<dbReference type="PANTHER" id="PTHR24249">
    <property type="entry name" value="HISTAMINE RECEPTOR-RELATED G-PROTEIN COUPLED RECEPTOR"/>
    <property type="match status" value="1"/>
</dbReference>
<evidence type="ECO:0000256" key="1">
    <source>
        <dbReference type="ARBA" id="ARBA00004651"/>
    </source>
</evidence>
<dbReference type="GO" id="GO:0005886">
    <property type="term" value="C:plasma membrane"/>
    <property type="evidence" value="ECO:0007669"/>
    <property type="project" value="UniProtKB-SubCell"/>
</dbReference>
<comment type="caution">
    <text evidence="11">The sequence shown here is derived from an EMBL/GenBank/DDBJ whole genome shotgun (WGS) entry which is preliminary data.</text>
</comment>
<evidence type="ECO:0000256" key="2">
    <source>
        <dbReference type="ARBA" id="ARBA00022475"/>
    </source>
</evidence>
<dbReference type="Pfam" id="PF00001">
    <property type="entry name" value="7tm_1"/>
    <property type="match status" value="1"/>
</dbReference>
<dbReference type="PROSITE" id="PS50262">
    <property type="entry name" value="G_PROTEIN_RECEP_F1_2"/>
    <property type="match status" value="1"/>
</dbReference>
<keyword evidence="7" id="KW-0675">Receptor</keyword>
<keyword evidence="2" id="KW-1003">Cell membrane</keyword>
<evidence type="ECO:0000256" key="7">
    <source>
        <dbReference type="ARBA" id="ARBA00023170"/>
    </source>
</evidence>
<sequence length="200" mass="22409">MAEAGPLCPSSLSTRFVTPAIYVLGVVTCALNIPMAVFTVLGNGLAIYVILRYQSLHDYHNYLLMAVAVTDVVTGLVTQPLSVITIFQEVQQDVNCDLKDVQAAFNLLCNMTSLLSLMLLSFERILAVYLPFWYDTLFSPRKLLALVVGIWLPSLLLVLSPYFHALEPKTRMRVGMIFQLEKFCNTQKDHASHKYGTEQC</sequence>
<name>A0A9W9ZT20_9CNID</name>
<accession>A0A9W9ZT20</accession>
<dbReference type="EMBL" id="MU825874">
    <property type="protein sequence ID" value="KAJ7387423.1"/>
    <property type="molecule type" value="Genomic_DNA"/>
</dbReference>
<dbReference type="InterPro" id="IPR050569">
    <property type="entry name" value="TAAR"/>
</dbReference>
<dbReference type="PANTHER" id="PTHR24249:SF372">
    <property type="entry name" value="G-PROTEIN COUPLED RECEPTORS FAMILY 1 PROFILE DOMAIN-CONTAINING PROTEIN"/>
    <property type="match status" value="1"/>
</dbReference>
<proteinExistence type="predicted"/>
<dbReference type="AlphaFoldDB" id="A0A9W9ZT20"/>
<dbReference type="InterPro" id="IPR000276">
    <property type="entry name" value="GPCR_Rhodpsn"/>
</dbReference>
<feature type="transmembrane region" description="Helical" evidence="9">
    <location>
        <begin position="62"/>
        <end position="83"/>
    </location>
</feature>
<keyword evidence="6 9" id="KW-0472">Membrane</keyword>
<keyword evidence="12" id="KW-1185">Reference proteome</keyword>
<dbReference type="InterPro" id="IPR017452">
    <property type="entry name" value="GPCR_Rhodpsn_7TM"/>
</dbReference>
<feature type="transmembrane region" description="Helical" evidence="9">
    <location>
        <begin position="143"/>
        <end position="163"/>
    </location>
</feature>
<evidence type="ECO:0000313" key="11">
    <source>
        <dbReference type="EMBL" id="KAJ7387423.1"/>
    </source>
</evidence>
<evidence type="ECO:0000256" key="6">
    <source>
        <dbReference type="ARBA" id="ARBA00023136"/>
    </source>
</evidence>
<dbReference type="SUPFAM" id="SSF81321">
    <property type="entry name" value="Family A G protein-coupled receptor-like"/>
    <property type="match status" value="1"/>
</dbReference>
<comment type="subcellular location">
    <subcellularLocation>
        <location evidence="1">Cell membrane</location>
        <topology evidence="1">Multi-pass membrane protein</topology>
    </subcellularLocation>
</comment>
<feature type="transmembrane region" description="Helical" evidence="9">
    <location>
        <begin position="20"/>
        <end position="50"/>
    </location>
</feature>
<evidence type="ECO:0000256" key="4">
    <source>
        <dbReference type="ARBA" id="ARBA00022989"/>
    </source>
</evidence>
<dbReference type="Proteomes" id="UP001163046">
    <property type="component" value="Unassembled WGS sequence"/>
</dbReference>
<keyword evidence="3 9" id="KW-0812">Transmembrane</keyword>
<dbReference type="Gene3D" id="1.20.1070.10">
    <property type="entry name" value="Rhodopsin 7-helix transmembrane proteins"/>
    <property type="match status" value="1"/>
</dbReference>
<keyword evidence="5" id="KW-0297">G-protein coupled receptor</keyword>
<organism evidence="11 12">
    <name type="scientific">Desmophyllum pertusum</name>
    <dbReference type="NCBI Taxonomy" id="174260"/>
    <lineage>
        <taxon>Eukaryota</taxon>
        <taxon>Metazoa</taxon>
        <taxon>Cnidaria</taxon>
        <taxon>Anthozoa</taxon>
        <taxon>Hexacorallia</taxon>
        <taxon>Scleractinia</taxon>
        <taxon>Caryophylliina</taxon>
        <taxon>Caryophylliidae</taxon>
        <taxon>Desmophyllum</taxon>
    </lineage>
</organism>
<evidence type="ECO:0000256" key="9">
    <source>
        <dbReference type="SAM" id="Phobius"/>
    </source>
</evidence>
<dbReference type="CDD" id="cd00637">
    <property type="entry name" value="7tm_classA_rhodopsin-like"/>
    <property type="match status" value="1"/>
</dbReference>
<dbReference type="GO" id="GO:0004930">
    <property type="term" value="F:G protein-coupled receptor activity"/>
    <property type="evidence" value="ECO:0007669"/>
    <property type="project" value="UniProtKB-KW"/>
</dbReference>
<protein>
    <recommendedName>
        <fullName evidence="10">G-protein coupled receptors family 1 profile domain-containing protein</fullName>
    </recommendedName>
</protein>
<reference evidence="11" key="1">
    <citation type="submission" date="2023-01" db="EMBL/GenBank/DDBJ databases">
        <title>Genome assembly of the deep-sea coral Lophelia pertusa.</title>
        <authorList>
            <person name="Herrera S."/>
            <person name="Cordes E."/>
        </authorList>
    </citation>
    <scope>NUCLEOTIDE SEQUENCE</scope>
    <source>
        <strain evidence="11">USNM1676648</strain>
        <tissue evidence="11">Polyp</tissue>
    </source>
</reference>
<keyword evidence="8" id="KW-0807">Transducer</keyword>
<evidence type="ECO:0000256" key="3">
    <source>
        <dbReference type="ARBA" id="ARBA00022692"/>
    </source>
</evidence>
<evidence type="ECO:0000256" key="8">
    <source>
        <dbReference type="ARBA" id="ARBA00023224"/>
    </source>
</evidence>
<keyword evidence="4 9" id="KW-1133">Transmembrane helix</keyword>
<feature type="domain" description="G-protein coupled receptors family 1 profile" evidence="10">
    <location>
        <begin position="42"/>
        <end position="200"/>
    </location>
</feature>
<evidence type="ECO:0000259" key="10">
    <source>
        <dbReference type="PROSITE" id="PS50262"/>
    </source>
</evidence>